<accession>A0A8J8JYN8</accession>
<dbReference type="PANTHER" id="PTHR42693">
    <property type="entry name" value="ARYLSULFATASE FAMILY MEMBER"/>
    <property type="match status" value="1"/>
</dbReference>
<dbReference type="EMBL" id="WHPF01000015">
    <property type="protein sequence ID" value="NNV57486.1"/>
    <property type="molecule type" value="Genomic_DNA"/>
</dbReference>
<comment type="similarity">
    <text evidence="1">Belongs to the sulfatase family.</text>
</comment>
<evidence type="ECO:0000313" key="7">
    <source>
        <dbReference type="Proteomes" id="UP000598971"/>
    </source>
</evidence>
<organism evidence="6 7">
    <name type="scientific">Limnovirga soli</name>
    <dbReference type="NCBI Taxonomy" id="2656915"/>
    <lineage>
        <taxon>Bacteria</taxon>
        <taxon>Pseudomonadati</taxon>
        <taxon>Bacteroidota</taxon>
        <taxon>Chitinophagia</taxon>
        <taxon>Chitinophagales</taxon>
        <taxon>Chitinophagaceae</taxon>
        <taxon>Limnovirga</taxon>
    </lineage>
</organism>
<protein>
    <submittedName>
        <fullName evidence="6">Sulfatase-like hydrolase/transferase</fullName>
    </submittedName>
</protein>
<dbReference type="InterPro" id="IPR024607">
    <property type="entry name" value="Sulfatase_CS"/>
</dbReference>
<dbReference type="GO" id="GO:0004065">
    <property type="term" value="F:arylsulfatase activity"/>
    <property type="evidence" value="ECO:0007669"/>
    <property type="project" value="TreeGrafter"/>
</dbReference>
<evidence type="ECO:0000256" key="4">
    <source>
        <dbReference type="ARBA" id="ARBA00022837"/>
    </source>
</evidence>
<reference evidence="6" key="1">
    <citation type="submission" date="2019-10" db="EMBL/GenBank/DDBJ databases">
        <title>Draft genome sequence of Panacibacter sp. KCS-6.</title>
        <authorList>
            <person name="Yim K.J."/>
        </authorList>
    </citation>
    <scope>NUCLEOTIDE SEQUENCE</scope>
    <source>
        <strain evidence="6">KCS-6</strain>
    </source>
</reference>
<keyword evidence="3 6" id="KW-0378">Hydrolase</keyword>
<dbReference type="Proteomes" id="UP000598971">
    <property type="component" value="Unassembled WGS sequence"/>
</dbReference>
<dbReference type="InterPro" id="IPR000917">
    <property type="entry name" value="Sulfatase_N"/>
</dbReference>
<dbReference type="PANTHER" id="PTHR42693:SF53">
    <property type="entry name" value="ENDO-4-O-SULFATASE"/>
    <property type="match status" value="1"/>
</dbReference>
<dbReference type="InterPro" id="IPR050738">
    <property type="entry name" value="Sulfatase"/>
</dbReference>
<proteinExistence type="inferred from homology"/>
<evidence type="ECO:0000256" key="2">
    <source>
        <dbReference type="ARBA" id="ARBA00022723"/>
    </source>
</evidence>
<keyword evidence="2" id="KW-0479">Metal-binding</keyword>
<keyword evidence="4" id="KW-0106">Calcium</keyword>
<dbReference type="InterPro" id="IPR017850">
    <property type="entry name" value="Alkaline_phosphatase_core_sf"/>
</dbReference>
<evidence type="ECO:0000256" key="3">
    <source>
        <dbReference type="ARBA" id="ARBA00022801"/>
    </source>
</evidence>
<keyword evidence="7" id="KW-1185">Reference proteome</keyword>
<dbReference type="Gene3D" id="3.40.720.10">
    <property type="entry name" value="Alkaline Phosphatase, subunit A"/>
    <property type="match status" value="1"/>
</dbReference>
<gene>
    <name evidence="6" type="ORF">GD597_18580</name>
</gene>
<feature type="domain" description="Sulfatase N-terminal" evidence="5">
    <location>
        <begin position="60"/>
        <end position="366"/>
    </location>
</feature>
<evidence type="ECO:0000256" key="1">
    <source>
        <dbReference type="ARBA" id="ARBA00008779"/>
    </source>
</evidence>
<sequence>MNNLNPQTAHTNFYYLRSITNSLLVILALQLTVGCNKSNSLTNIHTAANNVNALQASTKPNIILILGDDVGYEVPTVNGGQSYTTPNLDKMAQDGMRFTQVRSSPLCSPSRVSLLTGKYNFRNYTVWGVMDTTNRTIANMLQDQGYSTLVSGKWQLDGGDASIKKFGFDDYMIYNPFAYDGEGKGSRYKDPSIYKDGAVIPRQQTAGLYGEDMFESYAETFIDQHLNTPFFIYYTQVLTHDPFSPTPLDPEFAGWDSKAGISDPKFYPSMAKYMDIKIGQIINKVKSAGLANNTIIFYVGDNGTSTQITSRFMGQDYQGGKTQSTEAGTHVPMFALWPGKIAAGSINRDMINFTDFLPTIAGIANIPVPANYGTLDGISFYPRLLGQAGTPRSWTFNHYQPEVKGGASNTLKRWTQDTTYKQYDGGKFYNIILDPKELSPIKSAQMTAAEKKISKNFKAIMSTLK</sequence>
<evidence type="ECO:0000259" key="5">
    <source>
        <dbReference type="Pfam" id="PF00884"/>
    </source>
</evidence>
<comment type="caution">
    <text evidence="6">The sequence shown here is derived from an EMBL/GenBank/DDBJ whole genome shotgun (WGS) entry which is preliminary data.</text>
</comment>
<dbReference type="SUPFAM" id="SSF53649">
    <property type="entry name" value="Alkaline phosphatase-like"/>
    <property type="match status" value="1"/>
</dbReference>
<evidence type="ECO:0000313" key="6">
    <source>
        <dbReference type="EMBL" id="NNV57486.1"/>
    </source>
</evidence>
<dbReference type="GO" id="GO:0046872">
    <property type="term" value="F:metal ion binding"/>
    <property type="evidence" value="ECO:0007669"/>
    <property type="project" value="UniProtKB-KW"/>
</dbReference>
<dbReference type="PROSITE" id="PS00523">
    <property type="entry name" value="SULFATASE_1"/>
    <property type="match status" value="1"/>
</dbReference>
<dbReference type="Pfam" id="PF00884">
    <property type="entry name" value="Sulfatase"/>
    <property type="match status" value="1"/>
</dbReference>
<dbReference type="AlphaFoldDB" id="A0A8J8JYN8"/>
<dbReference type="RefSeq" id="WP_171609432.1">
    <property type="nucleotide sequence ID" value="NZ_WHPF01000015.1"/>
</dbReference>
<name>A0A8J8JYN8_9BACT</name>